<evidence type="ECO:0000259" key="1">
    <source>
        <dbReference type="Pfam" id="PF02629"/>
    </source>
</evidence>
<protein>
    <recommendedName>
        <fullName evidence="1">CoA-binding domain-containing protein</fullName>
    </recommendedName>
</protein>
<dbReference type="Gene3D" id="3.40.50.720">
    <property type="entry name" value="NAD(P)-binding Rossmann-like Domain"/>
    <property type="match status" value="1"/>
</dbReference>
<keyword evidence="3" id="KW-1185">Reference proteome</keyword>
<accession>A0AAN6NHL1</accession>
<dbReference type="GO" id="GO:0005739">
    <property type="term" value="C:mitochondrion"/>
    <property type="evidence" value="ECO:0007669"/>
    <property type="project" value="TreeGrafter"/>
</dbReference>
<dbReference type="EMBL" id="MU853755">
    <property type="protein sequence ID" value="KAK3945251.1"/>
    <property type="molecule type" value="Genomic_DNA"/>
</dbReference>
<evidence type="ECO:0000313" key="2">
    <source>
        <dbReference type="EMBL" id="KAK3945251.1"/>
    </source>
</evidence>
<dbReference type="SUPFAM" id="SSF51735">
    <property type="entry name" value="NAD(P)-binding Rossmann-fold domains"/>
    <property type="match status" value="1"/>
</dbReference>
<dbReference type="GO" id="GO:0009361">
    <property type="term" value="C:succinate-CoA ligase complex (ADP-forming)"/>
    <property type="evidence" value="ECO:0007669"/>
    <property type="project" value="TreeGrafter"/>
</dbReference>
<feature type="domain" description="CoA-binding" evidence="1">
    <location>
        <begin position="2"/>
        <end position="39"/>
    </location>
</feature>
<proteinExistence type="predicted"/>
<reference evidence="3" key="1">
    <citation type="journal article" date="2023" name="Mol. Phylogenet. Evol.">
        <title>Genome-scale phylogeny and comparative genomics of the fungal order Sordariales.</title>
        <authorList>
            <person name="Hensen N."/>
            <person name="Bonometti L."/>
            <person name="Westerberg I."/>
            <person name="Brannstrom I.O."/>
            <person name="Guillou S."/>
            <person name="Cros-Aarteil S."/>
            <person name="Calhoun S."/>
            <person name="Haridas S."/>
            <person name="Kuo A."/>
            <person name="Mondo S."/>
            <person name="Pangilinan J."/>
            <person name="Riley R."/>
            <person name="LaButti K."/>
            <person name="Andreopoulos B."/>
            <person name="Lipzen A."/>
            <person name="Chen C."/>
            <person name="Yan M."/>
            <person name="Daum C."/>
            <person name="Ng V."/>
            <person name="Clum A."/>
            <person name="Steindorff A."/>
            <person name="Ohm R.A."/>
            <person name="Martin F."/>
            <person name="Silar P."/>
            <person name="Natvig D.O."/>
            <person name="Lalanne C."/>
            <person name="Gautier V."/>
            <person name="Ament-Velasquez S.L."/>
            <person name="Kruys A."/>
            <person name="Hutchinson M.I."/>
            <person name="Powell A.J."/>
            <person name="Barry K."/>
            <person name="Miller A.N."/>
            <person name="Grigoriev I.V."/>
            <person name="Debuchy R."/>
            <person name="Gladieux P."/>
            <person name="Hiltunen Thoren M."/>
            <person name="Johannesson H."/>
        </authorList>
    </citation>
    <scope>NUCLEOTIDE SEQUENCE [LARGE SCALE GENOMIC DNA]</scope>
    <source>
        <strain evidence="3">CBS 340.73</strain>
    </source>
</reference>
<dbReference type="Proteomes" id="UP001303473">
    <property type="component" value="Unassembled WGS sequence"/>
</dbReference>
<dbReference type="InterPro" id="IPR003781">
    <property type="entry name" value="CoA-bd"/>
</dbReference>
<dbReference type="GO" id="GO:0006099">
    <property type="term" value="P:tricarboxylic acid cycle"/>
    <property type="evidence" value="ECO:0007669"/>
    <property type="project" value="TreeGrafter"/>
</dbReference>
<dbReference type="GO" id="GO:0004776">
    <property type="term" value="F:succinate-CoA ligase (GDP-forming) activity"/>
    <property type="evidence" value="ECO:0007669"/>
    <property type="project" value="TreeGrafter"/>
</dbReference>
<dbReference type="PANTHER" id="PTHR11117:SF6">
    <property type="entry name" value="SYNTHETASE SUBUNIT ALPHA, PUTATIVE (AFU_ORTHOLOGUE AFUA_1G10830)-RELATED"/>
    <property type="match status" value="1"/>
</dbReference>
<dbReference type="AlphaFoldDB" id="A0AAN6NHL1"/>
<dbReference type="PANTHER" id="PTHR11117">
    <property type="entry name" value="SUCCINYL-COA LIGASE SUBUNIT ALPHA"/>
    <property type="match status" value="1"/>
</dbReference>
<dbReference type="Pfam" id="PF02629">
    <property type="entry name" value="CoA_binding"/>
    <property type="match status" value="1"/>
</dbReference>
<sequence>MEQLKPDATAIYVAAHQATAAIEEAIEAEIPLIVAVAEHIPLHDMLRVRLLLLWLPTARS</sequence>
<dbReference type="InterPro" id="IPR036291">
    <property type="entry name" value="NAD(P)-bd_dom_sf"/>
</dbReference>
<dbReference type="GO" id="GO:0004775">
    <property type="term" value="F:succinate-CoA ligase (ADP-forming) activity"/>
    <property type="evidence" value="ECO:0007669"/>
    <property type="project" value="TreeGrafter"/>
</dbReference>
<evidence type="ECO:0000313" key="3">
    <source>
        <dbReference type="Proteomes" id="UP001303473"/>
    </source>
</evidence>
<name>A0AAN6NHL1_9PEZI</name>
<comment type="caution">
    <text evidence="2">The sequence shown here is derived from an EMBL/GenBank/DDBJ whole genome shotgun (WGS) entry which is preliminary data.</text>
</comment>
<gene>
    <name evidence="2" type="ORF">QBC46DRAFT_371697</name>
</gene>
<organism evidence="2 3">
    <name type="scientific">Diplogelasinospora grovesii</name>
    <dbReference type="NCBI Taxonomy" id="303347"/>
    <lineage>
        <taxon>Eukaryota</taxon>
        <taxon>Fungi</taxon>
        <taxon>Dikarya</taxon>
        <taxon>Ascomycota</taxon>
        <taxon>Pezizomycotina</taxon>
        <taxon>Sordariomycetes</taxon>
        <taxon>Sordariomycetidae</taxon>
        <taxon>Sordariales</taxon>
        <taxon>Diplogelasinosporaceae</taxon>
        <taxon>Diplogelasinospora</taxon>
    </lineage>
</organism>